<feature type="chain" id="PRO_5031011483" description="Cathepsin propeptide inhibitor domain-containing protein" evidence="1">
    <location>
        <begin position="19"/>
        <end position="95"/>
    </location>
</feature>
<gene>
    <name evidence="3" type="ORF">HERILL_LOCUS9464</name>
</gene>
<reference evidence="3 4" key="1">
    <citation type="submission" date="2020-11" db="EMBL/GenBank/DDBJ databases">
        <authorList>
            <person name="Wallbank WR R."/>
            <person name="Pardo Diaz C."/>
            <person name="Kozak K."/>
            <person name="Martin S."/>
            <person name="Jiggins C."/>
            <person name="Moest M."/>
            <person name="Warren A I."/>
            <person name="Generalovic N T."/>
            <person name="Byers J.R.P. K."/>
            <person name="Montejo-Kovacevich G."/>
            <person name="Yen C E."/>
        </authorList>
    </citation>
    <scope>NUCLEOTIDE SEQUENCE [LARGE SCALE GENOMIC DNA]</scope>
</reference>
<dbReference type="InParanoid" id="A0A7R8UTH0"/>
<feature type="signal peptide" evidence="1">
    <location>
        <begin position="1"/>
        <end position="18"/>
    </location>
</feature>
<dbReference type="SMART" id="SM00848">
    <property type="entry name" value="Inhibitor_I29"/>
    <property type="match status" value="1"/>
</dbReference>
<evidence type="ECO:0000313" key="3">
    <source>
        <dbReference type="EMBL" id="CAD7086712.1"/>
    </source>
</evidence>
<dbReference type="SUPFAM" id="SSF54001">
    <property type="entry name" value="Cysteine proteinases"/>
    <property type="match status" value="1"/>
</dbReference>
<dbReference type="InterPro" id="IPR013201">
    <property type="entry name" value="Prot_inhib_I29"/>
</dbReference>
<dbReference type="Proteomes" id="UP000594454">
    <property type="component" value="Chromosome 4"/>
</dbReference>
<evidence type="ECO:0000313" key="4">
    <source>
        <dbReference type="Proteomes" id="UP000594454"/>
    </source>
</evidence>
<evidence type="ECO:0000259" key="2">
    <source>
        <dbReference type="SMART" id="SM00848"/>
    </source>
</evidence>
<evidence type="ECO:0000256" key="1">
    <source>
        <dbReference type="SAM" id="SignalP"/>
    </source>
</evidence>
<name>A0A7R8UTH0_HERIL</name>
<dbReference type="EMBL" id="LR899012">
    <property type="protein sequence ID" value="CAD7086712.1"/>
    <property type="molecule type" value="Genomic_DNA"/>
</dbReference>
<dbReference type="AlphaFoldDB" id="A0A7R8UTH0"/>
<dbReference type="OrthoDB" id="5855924at2759"/>
<dbReference type="Gene3D" id="1.10.287.2250">
    <property type="match status" value="1"/>
</dbReference>
<feature type="domain" description="Cathepsin propeptide inhibitor" evidence="2">
    <location>
        <begin position="32"/>
        <end position="92"/>
    </location>
</feature>
<proteinExistence type="predicted"/>
<dbReference type="InterPro" id="IPR038765">
    <property type="entry name" value="Papain-like_cys_pep_sf"/>
</dbReference>
<keyword evidence="1" id="KW-0732">Signal</keyword>
<sequence>MALHILLLLLIAIQAISADDIPPRIGSLDEEWSKFKVQYNKVYKNPEEETKRKEIFSKNLDFIKEVNKKYDAYQTSFALGVSATTDKVFDEIVMK</sequence>
<keyword evidence="4" id="KW-1185">Reference proteome</keyword>
<protein>
    <recommendedName>
        <fullName evidence="2">Cathepsin propeptide inhibitor domain-containing protein</fullName>
    </recommendedName>
</protein>
<dbReference type="Pfam" id="PF08246">
    <property type="entry name" value="Inhibitor_I29"/>
    <property type="match status" value="1"/>
</dbReference>
<accession>A0A7R8UTH0</accession>
<organism evidence="3 4">
    <name type="scientific">Hermetia illucens</name>
    <name type="common">Black soldier fly</name>
    <dbReference type="NCBI Taxonomy" id="343691"/>
    <lineage>
        <taxon>Eukaryota</taxon>
        <taxon>Metazoa</taxon>
        <taxon>Ecdysozoa</taxon>
        <taxon>Arthropoda</taxon>
        <taxon>Hexapoda</taxon>
        <taxon>Insecta</taxon>
        <taxon>Pterygota</taxon>
        <taxon>Neoptera</taxon>
        <taxon>Endopterygota</taxon>
        <taxon>Diptera</taxon>
        <taxon>Brachycera</taxon>
        <taxon>Stratiomyomorpha</taxon>
        <taxon>Stratiomyidae</taxon>
        <taxon>Hermetiinae</taxon>
        <taxon>Hermetia</taxon>
    </lineage>
</organism>